<dbReference type="NCBIfam" id="TIGR04430">
    <property type="entry name" value="OM_asym_MlaD"/>
    <property type="match status" value="1"/>
</dbReference>
<evidence type="ECO:0000313" key="3">
    <source>
        <dbReference type="EMBL" id="EMO9455425.1"/>
    </source>
</evidence>
<dbReference type="InterPro" id="IPR003399">
    <property type="entry name" value="Mce/MlaD"/>
</dbReference>
<dbReference type="GO" id="GO:0005543">
    <property type="term" value="F:phospholipid binding"/>
    <property type="evidence" value="ECO:0007669"/>
    <property type="project" value="TreeGrafter"/>
</dbReference>
<keyword evidence="1" id="KW-0812">Transmembrane</keyword>
<evidence type="ECO:0000313" key="4">
    <source>
        <dbReference type="EMBL" id="HAT3810587.1"/>
    </source>
</evidence>
<feature type="transmembrane region" description="Helical" evidence="1">
    <location>
        <begin position="7"/>
        <end position="26"/>
    </location>
</feature>
<dbReference type="PANTHER" id="PTHR33371:SF4">
    <property type="entry name" value="INTERMEMBRANE PHOSPHOLIPID TRANSPORT SYSTEM BINDING PROTEIN MLAD"/>
    <property type="match status" value="1"/>
</dbReference>
<keyword evidence="1" id="KW-1133">Transmembrane helix</keyword>
<dbReference type="GO" id="GO:0005548">
    <property type="term" value="F:phospholipid transporter activity"/>
    <property type="evidence" value="ECO:0007669"/>
    <property type="project" value="TreeGrafter"/>
</dbReference>
<feature type="domain" description="Mce/MlaD" evidence="2">
    <location>
        <begin position="38"/>
        <end position="116"/>
    </location>
</feature>
<sequence>MQSKKNEVWVGLFVLIAIAAIIFLALKVADIRSVGSEKTYRVSATFDDIGGLQARSPVKIGGVVIGRVNDIRLDKDYKPEVTLDIYSQYDQIPDTSSLSIRTSGLLGEQYLALSKGFENTTDPDLPMTEMLKDGSRIQDTKPAMVLEDLIGQFLYKSGDGEGGNTPEAAPAAQH</sequence>
<dbReference type="EMBL" id="ABKJEP030000005">
    <property type="protein sequence ID" value="EMO9455425.1"/>
    <property type="molecule type" value="Genomic_DNA"/>
</dbReference>
<organism evidence="3">
    <name type="scientific">Morganella morganii</name>
    <name type="common">Proteus morganii</name>
    <dbReference type="NCBI Taxonomy" id="582"/>
    <lineage>
        <taxon>Bacteria</taxon>
        <taxon>Pseudomonadati</taxon>
        <taxon>Pseudomonadota</taxon>
        <taxon>Gammaproteobacteria</taxon>
        <taxon>Enterobacterales</taxon>
        <taxon>Morganellaceae</taxon>
        <taxon>Morganella</taxon>
    </lineage>
</organism>
<dbReference type="Pfam" id="PF02470">
    <property type="entry name" value="MlaD"/>
    <property type="match status" value="1"/>
</dbReference>
<reference evidence="4" key="1">
    <citation type="journal article" date="2018" name="Genome Biol.">
        <title>SKESA: strategic k-mer extension for scrupulous assemblies.</title>
        <authorList>
            <person name="Souvorov A."/>
            <person name="Agarwala R."/>
            <person name="Lipman D.J."/>
        </authorList>
    </citation>
    <scope>NUCLEOTIDE SEQUENCE</scope>
    <source>
        <strain evidence="4">Morganella morganii ARLG-3209</strain>
    </source>
</reference>
<dbReference type="InterPro" id="IPR030970">
    <property type="entry name" value="ABC_MlaD"/>
</dbReference>
<evidence type="ECO:0000259" key="2">
    <source>
        <dbReference type="Pfam" id="PF02470"/>
    </source>
</evidence>
<reference evidence="3" key="3">
    <citation type="submission" date="2024-02" db="EMBL/GenBank/DDBJ databases">
        <authorList>
            <consortium name="Clinical and Environmental Microbiology Branch: Whole genome sequencing antimicrobial resistance pathogens in the healthcare setting"/>
        </authorList>
    </citation>
    <scope>NUCLEOTIDE SEQUENCE</scope>
    <source>
        <strain evidence="3">2023KU-00017</strain>
    </source>
</reference>
<protein>
    <submittedName>
        <fullName evidence="3">Outer membrane lipid asymmetry maintenance protein MlaD</fullName>
    </submittedName>
</protein>
<keyword evidence="1" id="KW-0472">Membrane</keyword>
<gene>
    <name evidence="3" type="primary">mlaD</name>
    <name evidence="4" type="ORF">I8608_003483</name>
    <name evidence="3" type="ORF">PN925_000760</name>
</gene>
<name>A0AAI9MS16_MORMO</name>
<dbReference type="EMBL" id="DACSWI010000013">
    <property type="protein sequence ID" value="HAT3810587.1"/>
    <property type="molecule type" value="Genomic_DNA"/>
</dbReference>
<proteinExistence type="predicted"/>
<dbReference type="AlphaFoldDB" id="A0AAI9MS16"/>
<comment type="caution">
    <text evidence="3">The sequence shown here is derived from an EMBL/GenBank/DDBJ whole genome shotgun (WGS) entry which is preliminary data.</text>
</comment>
<dbReference type="InterPro" id="IPR052336">
    <property type="entry name" value="MlaD_Phospholipid_Transporter"/>
</dbReference>
<accession>A0AAI9MS16</accession>
<dbReference type="PANTHER" id="PTHR33371">
    <property type="entry name" value="INTERMEMBRANE PHOSPHOLIPID TRANSPORT SYSTEM BINDING PROTEIN MLAD-RELATED"/>
    <property type="match status" value="1"/>
</dbReference>
<dbReference type="Proteomes" id="UP000865968">
    <property type="component" value="Unassembled WGS sequence"/>
</dbReference>
<reference evidence="4" key="2">
    <citation type="submission" date="2020-10" db="EMBL/GenBank/DDBJ databases">
        <authorList>
            <consortium name="NCBI Pathogen Detection Project"/>
        </authorList>
    </citation>
    <scope>NUCLEOTIDE SEQUENCE</scope>
    <source>
        <strain evidence="4">Morganella morganii ARLG-3209</strain>
    </source>
</reference>
<evidence type="ECO:0000256" key="1">
    <source>
        <dbReference type="SAM" id="Phobius"/>
    </source>
</evidence>
<dbReference type="RefSeq" id="WP_024474518.1">
    <property type="nucleotide sequence ID" value="NZ_BPMH01000004.1"/>
</dbReference>